<dbReference type="GO" id="GO:0070086">
    <property type="term" value="P:ubiquitin-dependent endocytosis"/>
    <property type="evidence" value="ECO:0007669"/>
    <property type="project" value="TreeGrafter"/>
</dbReference>
<proteinExistence type="predicted"/>
<dbReference type="SMART" id="SM01017">
    <property type="entry name" value="Arrestin_C"/>
    <property type="match status" value="1"/>
</dbReference>
<feature type="region of interest" description="Disordered" evidence="1">
    <location>
        <begin position="647"/>
        <end position="670"/>
    </location>
</feature>
<dbReference type="Proteomes" id="UP001209540">
    <property type="component" value="Unassembled WGS sequence"/>
</dbReference>
<comment type="caution">
    <text evidence="3">The sequence shown here is derived from an EMBL/GenBank/DDBJ whole genome shotgun (WGS) entry which is preliminary data.</text>
</comment>
<dbReference type="InterPro" id="IPR011022">
    <property type="entry name" value="Arrestin_C-like"/>
</dbReference>
<dbReference type="PANTHER" id="PTHR11188:SF17">
    <property type="entry name" value="FI21816P1"/>
    <property type="match status" value="1"/>
</dbReference>
<accession>A0AAD5K9K8</accession>
<dbReference type="AlphaFoldDB" id="A0AAD5K9K8"/>
<dbReference type="GO" id="GO:0030674">
    <property type="term" value="F:protein-macromolecule adaptor activity"/>
    <property type="evidence" value="ECO:0007669"/>
    <property type="project" value="TreeGrafter"/>
</dbReference>
<dbReference type="GO" id="GO:0005829">
    <property type="term" value="C:cytosol"/>
    <property type="evidence" value="ECO:0007669"/>
    <property type="project" value="TreeGrafter"/>
</dbReference>
<gene>
    <name evidence="3" type="ORF">BDA99DRAFT_516206</name>
</gene>
<feature type="compositionally biased region" description="Polar residues" evidence="1">
    <location>
        <begin position="216"/>
        <end position="226"/>
    </location>
</feature>
<dbReference type="Gene3D" id="2.60.40.640">
    <property type="match status" value="1"/>
</dbReference>
<feature type="region of interest" description="Disordered" evidence="1">
    <location>
        <begin position="196"/>
        <end position="256"/>
    </location>
</feature>
<evidence type="ECO:0000313" key="3">
    <source>
        <dbReference type="EMBL" id="KAI9257347.1"/>
    </source>
</evidence>
<feature type="compositionally biased region" description="Polar residues" evidence="1">
    <location>
        <begin position="387"/>
        <end position="402"/>
    </location>
</feature>
<name>A0AAD5K9K8_9FUNG</name>
<dbReference type="EMBL" id="JAIXMP010000020">
    <property type="protein sequence ID" value="KAI9257347.1"/>
    <property type="molecule type" value="Genomic_DNA"/>
</dbReference>
<dbReference type="InterPro" id="IPR050357">
    <property type="entry name" value="Arrestin_domain-protein"/>
</dbReference>
<dbReference type="PANTHER" id="PTHR11188">
    <property type="entry name" value="ARRESTIN DOMAIN CONTAINING PROTEIN"/>
    <property type="match status" value="1"/>
</dbReference>
<evidence type="ECO:0000256" key="1">
    <source>
        <dbReference type="SAM" id="MobiDB-lite"/>
    </source>
</evidence>
<feature type="region of interest" description="Disordered" evidence="1">
    <location>
        <begin position="380"/>
        <end position="439"/>
    </location>
</feature>
<feature type="compositionally biased region" description="Low complexity" evidence="1">
    <location>
        <begin position="232"/>
        <end position="248"/>
    </location>
</feature>
<dbReference type="InterPro" id="IPR014752">
    <property type="entry name" value="Arrestin-like_C"/>
</dbReference>
<keyword evidence="4" id="KW-1185">Reference proteome</keyword>
<feature type="domain" description="Arrestin C-terminal-like" evidence="2">
    <location>
        <begin position="295"/>
        <end position="568"/>
    </location>
</feature>
<reference evidence="3" key="1">
    <citation type="journal article" date="2022" name="IScience">
        <title>Evolution of zygomycete secretomes and the origins of terrestrial fungal ecologies.</title>
        <authorList>
            <person name="Chang Y."/>
            <person name="Wang Y."/>
            <person name="Mondo S."/>
            <person name="Ahrendt S."/>
            <person name="Andreopoulos W."/>
            <person name="Barry K."/>
            <person name="Beard J."/>
            <person name="Benny G.L."/>
            <person name="Blankenship S."/>
            <person name="Bonito G."/>
            <person name="Cuomo C."/>
            <person name="Desiro A."/>
            <person name="Gervers K.A."/>
            <person name="Hundley H."/>
            <person name="Kuo A."/>
            <person name="LaButti K."/>
            <person name="Lang B.F."/>
            <person name="Lipzen A."/>
            <person name="O'Donnell K."/>
            <person name="Pangilinan J."/>
            <person name="Reynolds N."/>
            <person name="Sandor L."/>
            <person name="Smith M.E."/>
            <person name="Tsang A."/>
            <person name="Grigoriev I.V."/>
            <person name="Stajich J.E."/>
            <person name="Spatafora J.W."/>
        </authorList>
    </citation>
    <scope>NUCLEOTIDE SEQUENCE</scope>
    <source>
        <strain evidence="3">RSA 2281</strain>
    </source>
</reference>
<reference evidence="3" key="2">
    <citation type="submission" date="2023-02" db="EMBL/GenBank/DDBJ databases">
        <authorList>
            <consortium name="DOE Joint Genome Institute"/>
            <person name="Mondo S.J."/>
            <person name="Chang Y."/>
            <person name="Wang Y."/>
            <person name="Ahrendt S."/>
            <person name="Andreopoulos W."/>
            <person name="Barry K."/>
            <person name="Beard J."/>
            <person name="Benny G.L."/>
            <person name="Blankenship S."/>
            <person name="Bonito G."/>
            <person name="Cuomo C."/>
            <person name="Desiro A."/>
            <person name="Gervers K.A."/>
            <person name="Hundley H."/>
            <person name="Kuo A."/>
            <person name="LaButti K."/>
            <person name="Lang B.F."/>
            <person name="Lipzen A."/>
            <person name="O'Donnell K."/>
            <person name="Pangilinan J."/>
            <person name="Reynolds N."/>
            <person name="Sandor L."/>
            <person name="Smith M.W."/>
            <person name="Tsang A."/>
            <person name="Grigoriev I.V."/>
            <person name="Stajich J.E."/>
            <person name="Spatafora J.W."/>
        </authorList>
    </citation>
    <scope>NUCLEOTIDE SEQUENCE</scope>
    <source>
        <strain evidence="3">RSA 2281</strain>
    </source>
</reference>
<organism evidence="3 4">
    <name type="scientific">Phascolomyces articulosus</name>
    <dbReference type="NCBI Taxonomy" id="60185"/>
    <lineage>
        <taxon>Eukaryota</taxon>
        <taxon>Fungi</taxon>
        <taxon>Fungi incertae sedis</taxon>
        <taxon>Mucoromycota</taxon>
        <taxon>Mucoromycotina</taxon>
        <taxon>Mucoromycetes</taxon>
        <taxon>Mucorales</taxon>
        <taxon>Lichtheimiaceae</taxon>
        <taxon>Phascolomyces</taxon>
    </lineage>
</organism>
<protein>
    <recommendedName>
        <fullName evidence="2">Arrestin C-terminal-like domain-containing protein</fullName>
    </recommendedName>
</protein>
<dbReference type="GO" id="GO:0005886">
    <property type="term" value="C:plasma membrane"/>
    <property type="evidence" value="ECO:0007669"/>
    <property type="project" value="TreeGrafter"/>
</dbReference>
<evidence type="ECO:0000259" key="2">
    <source>
        <dbReference type="SMART" id="SM01017"/>
    </source>
</evidence>
<evidence type="ECO:0000313" key="4">
    <source>
        <dbReference type="Proteomes" id="UP001209540"/>
    </source>
</evidence>
<dbReference type="GO" id="GO:0031625">
    <property type="term" value="F:ubiquitin protein ligase binding"/>
    <property type="evidence" value="ECO:0007669"/>
    <property type="project" value="TreeGrafter"/>
</dbReference>
<sequence length="692" mass="77945">MSNNNHFLGLGRNNALSVVLDEPILFLGKSTGTKIIRGEVIVNFSKDTSIQGPITLVFQGIQTYYPWRDIMNGRALGKPIETKLHVTELSLLPPNSKGIMPAGIQRFPFEFPVPGSLPSTLSIPDRLDIVYNLTATLRRSNEDSSLTPSFLDRFNKKPKTVATARVRLVRAIELTPPSLPPALLADEAFNNNEAVVDEPRHPSDDPLLLMQEDGQRTPSSTTTSNSADEDITMSTATNNNNSTTVTNNDETHPQHRRTSLDRFYGIGLDLDEQHDHLANSFAGRTVEDWYHQPKSENGLRYRISIDRTAIAIGTRVGVTVLLEPTVENITIRSIVTRIQERREYCMKTPGDHASAIGGKPETRSTTETLNVLLKWAYGKPTQHDENSSCAGSNSLDMNDPNSKQNQKKRKQQQQQQKQGPVLDRRYRHHRRNWSNLEDNNTARRNVQLFRQKVEQERGDVPLIDYCHESSNYSGSSTTGENIGDEDANALTGELLNLKSLDQPLQVGEYFEGRFIMPIPTCNHLLRPTMSYESITIRHWLHLIVAYECDGNMYEVTLTTPVRILDCRLVSEDERQTILPPPPSYETIEAGKDPLSTNNTEFWLQRSSITKEAFWGRCKTCPCLKETSDKENGHNYHGGPNAMEKQRSLLQQKKKTRPLSSSSSSRGNFTRNRLSLHRLSGNWSGSPPAYSQN</sequence>